<name>A0A9P6UNX9_9FUNG</name>
<feature type="non-terminal residue" evidence="5">
    <location>
        <position position="916"/>
    </location>
</feature>
<dbReference type="SUPFAM" id="SSF52047">
    <property type="entry name" value="RNI-like"/>
    <property type="match status" value="1"/>
</dbReference>
<sequence length="916" mass="100937">MIFPSFRIPRYFKPLPGAIFDVVLSTATENVDVDSSVETSSAIPTVAMVTTRAVGLTDAPVGPTDSPTDPLVDIPSEDKFVESQRVTSASETLISNIHVCTSSTDFSILPPSAHPKIKATSKHALSFKQVALLALRQEKELDSQVQMLELRGDIAQMITFQKASDAKQEEIKQLQKQALEHQEEMRLLQEQALAQQEEMKRVQRQALEKQEKMDRLQNEMNQLQIQNQEELRQMHIEAMGQLAVLQSRVQAVLTQTFELHEYPIPRLFIVLPQDLSGWDVMNPFSNKFRLYFLCECGVHTKLANGKTKIPHHIHLAKHEGYEIARPSEFFRQYGQHVLTILKMLKLGITVAGVVMPALSQLISPDIIGHSIDGLNKLQDNIMPKVDQVIEWMDEVAVDEGKAVEDISTSNGTSEVATEQMETKEALEGADLRKLSTFLQDKDGNKVLGNLYRTVTVEGHVKWVCIDHYRENYQETQAKAFQRALDSVGGSFDENSGLVTVKLRSRVLAEQFYAALRKAGSVLELDIDLDFECIKSDIEGLKDALKISSVSILRLVHQRFRASVGDRLSTKSAQHEALSHIMTLPAMKVIHFVLSKESCNFSSFQPRNSSHLHKFSLEMVLGSEGNKEVRILAEMRNTNSTSATWYLYDNTIGDNGAQALSEALKSNSTLTTLNFGGYRIGNNEFQALSEALKSNSTVTTLYLYENKIGDNGAQVMSEALSINSTLTTLNLRNGSIGYYGAQALSEALKSNLTLTTLVFGSNSIGYKGAQALSEALKINSTLTDLYLGDNKIGDNGALALSGALKVNSTLTTLNLEYNLIGYSGAQALSEALKINSTLTALYLGDNKIGDNGAQALSEALKTNSTLIDLSLLKNSISDNGAQALLEALKINSTLTSLRLWENSISNNLNQALSGALK</sequence>
<proteinExistence type="predicted"/>
<dbReference type="GO" id="GO:0005634">
    <property type="term" value="C:nucleus"/>
    <property type="evidence" value="ECO:0007669"/>
    <property type="project" value="TreeGrafter"/>
</dbReference>
<keyword evidence="4" id="KW-0175">Coiled coil</keyword>
<evidence type="ECO:0000313" key="6">
    <source>
        <dbReference type="Proteomes" id="UP000738325"/>
    </source>
</evidence>
<dbReference type="GO" id="GO:0048471">
    <property type="term" value="C:perinuclear region of cytoplasm"/>
    <property type="evidence" value="ECO:0007669"/>
    <property type="project" value="TreeGrafter"/>
</dbReference>
<dbReference type="Gene3D" id="3.80.10.10">
    <property type="entry name" value="Ribonuclease Inhibitor"/>
    <property type="match status" value="3"/>
</dbReference>
<dbReference type="SMART" id="SM00368">
    <property type="entry name" value="LRR_RI"/>
    <property type="match status" value="9"/>
</dbReference>
<dbReference type="PANTHER" id="PTHR24113:SF12">
    <property type="entry name" value="RAN GTPASE-ACTIVATING PROTEIN 1"/>
    <property type="match status" value="1"/>
</dbReference>
<dbReference type="AlphaFoldDB" id="A0A9P6UNX9"/>
<evidence type="ECO:0000313" key="5">
    <source>
        <dbReference type="EMBL" id="KAG0312968.1"/>
    </source>
</evidence>
<evidence type="ECO:0000256" key="1">
    <source>
        <dbReference type="ARBA" id="ARBA00022468"/>
    </source>
</evidence>
<dbReference type="GO" id="GO:0005829">
    <property type="term" value="C:cytosol"/>
    <property type="evidence" value="ECO:0007669"/>
    <property type="project" value="TreeGrafter"/>
</dbReference>
<dbReference type="GO" id="GO:0005096">
    <property type="term" value="F:GTPase activator activity"/>
    <property type="evidence" value="ECO:0007669"/>
    <property type="project" value="UniProtKB-KW"/>
</dbReference>
<keyword evidence="2" id="KW-0433">Leucine-rich repeat</keyword>
<accession>A0A9P6UNX9</accession>
<protein>
    <recommendedName>
        <fullName evidence="7">RNI-like protein</fullName>
    </recommendedName>
</protein>
<evidence type="ECO:0008006" key="7">
    <source>
        <dbReference type="Google" id="ProtNLM"/>
    </source>
</evidence>
<dbReference type="OrthoDB" id="120976at2759"/>
<keyword evidence="6" id="KW-1185">Reference proteome</keyword>
<organism evidence="5 6">
    <name type="scientific">Dissophora globulifera</name>
    <dbReference type="NCBI Taxonomy" id="979702"/>
    <lineage>
        <taxon>Eukaryota</taxon>
        <taxon>Fungi</taxon>
        <taxon>Fungi incertae sedis</taxon>
        <taxon>Mucoromycota</taxon>
        <taxon>Mortierellomycotina</taxon>
        <taxon>Mortierellomycetes</taxon>
        <taxon>Mortierellales</taxon>
        <taxon>Mortierellaceae</taxon>
        <taxon>Dissophora</taxon>
    </lineage>
</organism>
<dbReference type="InterPro" id="IPR001611">
    <property type="entry name" value="Leu-rich_rpt"/>
</dbReference>
<dbReference type="Proteomes" id="UP000738325">
    <property type="component" value="Unassembled WGS sequence"/>
</dbReference>
<keyword evidence="3" id="KW-0677">Repeat</keyword>
<dbReference type="PANTHER" id="PTHR24113">
    <property type="entry name" value="RAN GTPASE-ACTIVATING PROTEIN 1"/>
    <property type="match status" value="1"/>
</dbReference>
<evidence type="ECO:0000256" key="4">
    <source>
        <dbReference type="SAM" id="Coils"/>
    </source>
</evidence>
<dbReference type="EMBL" id="JAAAIP010000758">
    <property type="protein sequence ID" value="KAG0312968.1"/>
    <property type="molecule type" value="Genomic_DNA"/>
</dbReference>
<dbReference type="InterPro" id="IPR032675">
    <property type="entry name" value="LRR_dom_sf"/>
</dbReference>
<dbReference type="GO" id="GO:0031267">
    <property type="term" value="F:small GTPase binding"/>
    <property type="evidence" value="ECO:0007669"/>
    <property type="project" value="TreeGrafter"/>
</dbReference>
<evidence type="ECO:0000256" key="2">
    <source>
        <dbReference type="ARBA" id="ARBA00022614"/>
    </source>
</evidence>
<dbReference type="Pfam" id="PF13516">
    <property type="entry name" value="LRR_6"/>
    <property type="match status" value="8"/>
</dbReference>
<dbReference type="InterPro" id="IPR027038">
    <property type="entry name" value="RanGap"/>
</dbReference>
<feature type="coiled-coil region" evidence="4">
    <location>
        <begin position="157"/>
        <end position="233"/>
    </location>
</feature>
<reference evidence="5" key="1">
    <citation type="journal article" date="2020" name="Fungal Divers.">
        <title>Resolving the Mortierellaceae phylogeny through synthesis of multi-gene phylogenetics and phylogenomics.</title>
        <authorList>
            <person name="Vandepol N."/>
            <person name="Liber J."/>
            <person name="Desiro A."/>
            <person name="Na H."/>
            <person name="Kennedy M."/>
            <person name="Barry K."/>
            <person name="Grigoriev I.V."/>
            <person name="Miller A.N."/>
            <person name="O'Donnell K."/>
            <person name="Stajich J.E."/>
            <person name="Bonito G."/>
        </authorList>
    </citation>
    <scope>NUCLEOTIDE SEQUENCE</scope>
    <source>
        <strain evidence="5">REB-010B</strain>
    </source>
</reference>
<evidence type="ECO:0000256" key="3">
    <source>
        <dbReference type="ARBA" id="ARBA00022737"/>
    </source>
</evidence>
<keyword evidence="1" id="KW-0343">GTPase activation</keyword>
<dbReference type="GO" id="GO:0006913">
    <property type="term" value="P:nucleocytoplasmic transport"/>
    <property type="evidence" value="ECO:0007669"/>
    <property type="project" value="TreeGrafter"/>
</dbReference>
<comment type="caution">
    <text evidence="5">The sequence shown here is derived from an EMBL/GenBank/DDBJ whole genome shotgun (WGS) entry which is preliminary data.</text>
</comment>
<gene>
    <name evidence="5" type="ORF">BGZ99_009170</name>
</gene>